<dbReference type="Pfam" id="PF00174">
    <property type="entry name" value="Oxidored_molyb"/>
    <property type="match status" value="1"/>
</dbReference>
<feature type="domain" description="Oxidoreductase molybdopterin-binding" evidence="1">
    <location>
        <begin position="176"/>
        <end position="313"/>
    </location>
</feature>
<name>A0A841JNT0_9BACT</name>
<dbReference type="EMBL" id="JACHEK010000002">
    <property type="protein sequence ID" value="MBB6143016.1"/>
    <property type="molecule type" value="Genomic_DNA"/>
</dbReference>
<dbReference type="PRINTS" id="PR00407">
    <property type="entry name" value="EUMOPTERIN"/>
</dbReference>
<dbReference type="Gene3D" id="3.90.420.10">
    <property type="entry name" value="Oxidoreductase, molybdopterin-binding domain"/>
    <property type="match status" value="1"/>
</dbReference>
<comment type="caution">
    <text evidence="2">The sequence shown here is derived from an EMBL/GenBank/DDBJ whole genome shotgun (WGS) entry which is preliminary data.</text>
</comment>
<accession>A0A841JNT0</accession>
<protein>
    <recommendedName>
        <fullName evidence="1">Oxidoreductase molybdopterin-binding domain-containing protein</fullName>
    </recommendedName>
</protein>
<dbReference type="RefSeq" id="WP_050061963.1">
    <property type="nucleotide sequence ID" value="NZ_JACHEK010000002.1"/>
</dbReference>
<evidence type="ECO:0000313" key="3">
    <source>
        <dbReference type="Proteomes" id="UP000538666"/>
    </source>
</evidence>
<organism evidence="2 3">
    <name type="scientific">Silvibacterium bohemicum</name>
    <dbReference type="NCBI Taxonomy" id="1577686"/>
    <lineage>
        <taxon>Bacteria</taxon>
        <taxon>Pseudomonadati</taxon>
        <taxon>Acidobacteriota</taxon>
        <taxon>Terriglobia</taxon>
        <taxon>Terriglobales</taxon>
        <taxon>Acidobacteriaceae</taxon>
        <taxon>Silvibacterium</taxon>
    </lineage>
</organism>
<reference evidence="2 3" key="1">
    <citation type="submission" date="2020-08" db="EMBL/GenBank/DDBJ databases">
        <title>Genomic Encyclopedia of Type Strains, Phase IV (KMG-IV): sequencing the most valuable type-strain genomes for metagenomic binning, comparative biology and taxonomic classification.</title>
        <authorList>
            <person name="Goeker M."/>
        </authorList>
    </citation>
    <scope>NUCLEOTIDE SEQUENCE [LARGE SCALE GENOMIC DNA]</scope>
    <source>
        <strain evidence="2 3">DSM 103733</strain>
    </source>
</reference>
<keyword evidence="3" id="KW-1185">Reference proteome</keyword>
<dbReference type="Proteomes" id="UP000538666">
    <property type="component" value="Unassembled WGS sequence"/>
</dbReference>
<evidence type="ECO:0000313" key="2">
    <source>
        <dbReference type="EMBL" id="MBB6143016.1"/>
    </source>
</evidence>
<dbReference type="AlphaFoldDB" id="A0A841JNT0"/>
<dbReference type="InterPro" id="IPR036374">
    <property type="entry name" value="OxRdtase_Mopterin-bd_sf"/>
</dbReference>
<dbReference type="InterPro" id="IPR008335">
    <property type="entry name" value="Mopterin_OxRdtase_euk"/>
</dbReference>
<dbReference type="PANTHER" id="PTHR43032">
    <property type="entry name" value="PROTEIN-METHIONINE-SULFOXIDE REDUCTASE"/>
    <property type="match status" value="1"/>
</dbReference>
<gene>
    <name evidence="2" type="ORF">HNQ77_000960</name>
</gene>
<dbReference type="SUPFAM" id="SSF56524">
    <property type="entry name" value="Oxidoreductase molybdopterin-binding domain"/>
    <property type="match status" value="1"/>
</dbReference>
<proteinExistence type="predicted"/>
<dbReference type="InterPro" id="IPR000572">
    <property type="entry name" value="OxRdtase_Mopterin-bd_dom"/>
</dbReference>
<dbReference type="GO" id="GO:0016491">
    <property type="term" value="F:oxidoreductase activity"/>
    <property type="evidence" value="ECO:0007669"/>
    <property type="project" value="InterPro"/>
</dbReference>
<evidence type="ECO:0000259" key="1">
    <source>
        <dbReference type="Pfam" id="PF00174"/>
    </source>
</evidence>
<sequence length="324" mass="36462">MDKTPLDIEPGEIPRRTRRSLLIAGAAAAIGGGLWKWLNSWSRIDGLNAPFRKVLDFNAAIARGLFREGTRAPEYERSKAVRSFRRNGDIGLADLKIEDWRLQLVGVEHPASYVQYSKDITLWMYGTNPSTAESVDTGTGVPKKLVTHEDDAKGADVTMKPMEMPEKAHRSIPGLLLTMADVKKLPHVEMVTEFKCIEGWSEIVYWSGVRLRDLLAAFPPHIESASQLYSTEFVAGLPEYIAFETPDGQYYVGIERQVALHPQTLLAYELNGQALTPDHGAPLRLVTPLKYGVKQIKQIGRITYTNTRPRDYWHEQGYDYYAGL</sequence>